<evidence type="ECO:0000256" key="5">
    <source>
        <dbReference type="ARBA" id="ARBA00023014"/>
    </source>
</evidence>
<comment type="caution">
    <text evidence="6">The sequence shown here is derived from an EMBL/GenBank/DDBJ whole genome shotgun (WGS) entry which is preliminary data.</text>
</comment>
<keyword evidence="2" id="KW-0479">Metal-binding</keyword>
<keyword evidence="7" id="KW-1185">Reference proteome</keyword>
<dbReference type="PANTHER" id="PTHR43498:SF1">
    <property type="entry name" value="COB--COM HETERODISULFIDE REDUCTASE IRON-SULFUR SUBUNIT A"/>
    <property type="match status" value="1"/>
</dbReference>
<dbReference type="GO" id="GO:0051539">
    <property type="term" value="F:4 iron, 4 sulfur cluster binding"/>
    <property type="evidence" value="ECO:0007669"/>
    <property type="project" value="UniProtKB-KW"/>
</dbReference>
<dbReference type="GO" id="GO:0046872">
    <property type="term" value="F:metal ion binding"/>
    <property type="evidence" value="ECO:0007669"/>
    <property type="project" value="UniProtKB-KW"/>
</dbReference>
<dbReference type="Proteomes" id="UP000267430">
    <property type="component" value="Unassembled WGS sequence"/>
</dbReference>
<accession>A0A3S0TUE6</accession>
<dbReference type="Gene3D" id="3.50.50.60">
    <property type="entry name" value="FAD/NAD(P)-binding domain"/>
    <property type="match status" value="1"/>
</dbReference>
<gene>
    <name evidence="6" type="ORF">ELQ35_13055</name>
</gene>
<keyword evidence="5" id="KW-0411">Iron-sulfur</keyword>
<keyword evidence="4" id="KW-0408">Iron</keyword>
<evidence type="ECO:0000313" key="7">
    <source>
        <dbReference type="Proteomes" id="UP000267430"/>
    </source>
</evidence>
<dbReference type="OrthoDB" id="9777740at2"/>
<dbReference type="SUPFAM" id="SSF51905">
    <property type="entry name" value="FAD/NAD(P)-binding domain"/>
    <property type="match status" value="1"/>
</dbReference>
<protein>
    <submittedName>
        <fullName evidence="6">FAD-dependent oxidoreductase</fullName>
    </submittedName>
</protein>
<evidence type="ECO:0000256" key="2">
    <source>
        <dbReference type="ARBA" id="ARBA00022723"/>
    </source>
</evidence>
<evidence type="ECO:0000313" key="6">
    <source>
        <dbReference type="EMBL" id="RUQ28164.1"/>
    </source>
</evidence>
<dbReference type="EMBL" id="RYZZ01000017">
    <property type="protein sequence ID" value="RUQ28164.1"/>
    <property type="molecule type" value="Genomic_DNA"/>
</dbReference>
<organism evidence="6 7">
    <name type="scientific">Peribacillus cavernae</name>
    <dbReference type="NCBI Taxonomy" id="1674310"/>
    <lineage>
        <taxon>Bacteria</taxon>
        <taxon>Bacillati</taxon>
        <taxon>Bacillota</taxon>
        <taxon>Bacilli</taxon>
        <taxon>Bacillales</taxon>
        <taxon>Bacillaceae</taxon>
        <taxon>Peribacillus</taxon>
    </lineage>
</organism>
<dbReference type="RefSeq" id="WP_126865271.1">
    <property type="nucleotide sequence ID" value="NZ_JAUSTX010000002.1"/>
</dbReference>
<keyword evidence="3" id="KW-0560">Oxidoreductase</keyword>
<evidence type="ECO:0000256" key="3">
    <source>
        <dbReference type="ARBA" id="ARBA00023002"/>
    </source>
</evidence>
<proteinExistence type="predicted"/>
<reference evidence="6 7" key="1">
    <citation type="submission" date="2018-12" db="EMBL/GenBank/DDBJ databases">
        <title>Bacillus chawlae sp. nov., Bacillus glennii sp. nov., and Bacillus saganii sp. nov. Isolated from the Vehicle Assembly Building at Kennedy Space Center where the Viking Spacecraft were Assembled.</title>
        <authorList>
            <person name="Seuylemezian A."/>
            <person name="Vaishampayan P."/>
        </authorList>
    </citation>
    <scope>NUCLEOTIDE SEQUENCE [LARGE SCALE GENOMIC DNA]</scope>
    <source>
        <strain evidence="6 7">L5</strain>
    </source>
</reference>
<sequence>MQEMQCDVLVVGGGVTGVAAATAAARAGAKTILVESKPFVGGNATTGLCLHNYITKNGRQVVFGIAQEMVDKLIKMGGAVGHIPYGGFVHSVTPVDGELFRVLSTELLAEAGVIVLYGVNFIDTETDGGHVKGVQVAVKGGLRTIRAKTIIDASGDADVAVSAGAKYSMGDDKTGKMQPVSMLLRCYGTNNKEIVDSIAVSKPAMATRADHPEPIPVYFNGSFSQWNDIIEEQKIFPNKDHQVYFNTVWPNQVNVNTSAVVGVDGTEPLSLSRATVELTQQVYKIFKFLKENVPGFQDAYFIPSIFAGVRETRRIEGLYEINEDDINAGRKFEDSIGQISFPVDIHNVDTGQPEFYQIGDDGAFDIPYRALVPKGLDNILVAGRCVSATSFALGATRNMAPCLVMGESAGVAAAMAAQSNVTMPELDMKKLQNKLEENGVFLGDRGKKTVDA</sequence>
<dbReference type="PANTHER" id="PTHR43498">
    <property type="entry name" value="FERREDOXIN:COB-COM HETERODISULFIDE REDUCTASE SUBUNIT A"/>
    <property type="match status" value="1"/>
</dbReference>
<name>A0A3S0TUE6_9BACI</name>
<evidence type="ECO:0000256" key="1">
    <source>
        <dbReference type="ARBA" id="ARBA00022485"/>
    </source>
</evidence>
<dbReference type="InterPro" id="IPR039650">
    <property type="entry name" value="HdrA-like"/>
</dbReference>
<evidence type="ECO:0000256" key="4">
    <source>
        <dbReference type="ARBA" id="ARBA00023004"/>
    </source>
</evidence>
<dbReference type="InterPro" id="IPR036188">
    <property type="entry name" value="FAD/NAD-bd_sf"/>
</dbReference>
<dbReference type="Pfam" id="PF12831">
    <property type="entry name" value="FAD_oxidored"/>
    <property type="match status" value="1"/>
</dbReference>
<keyword evidence="1" id="KW-0004">4Fe-4S</keyword>
<dbReference type="GO" id="GO:0016491">
    <property type="term" value="F:oxidoreductase activity"/>
    <property type="evidence" value="ECO:0007669"/>
    <property type="project" value="UniProtKB-KW"/>
</dbReference>
<dbReference type="AlphaFoldDB" id="A0A3S0TUE6"/>